<accession>A0AC60QZL2</accession>
<keyword evidence="2" id="KW-1185">Reference proteome</keyword>
<gene>
    <name evidence="1" type="ORF">HPB47_020173</name>
</gene>
<name>A0AC60QZL2_IXOPE</name>
<evidence type="ECO:0000313" key="2">
    <source>
        <dbReference type="Proteomes" id="UP000805193"/>
    </source>
</evidence>
<reference evidence="1 2" key="1">
    <citation type="journal article" date="2020" name="Cell">
        <title>Large-Scale Comparative Analyses of Tick Genomes Elucidate Their Genetic Diversity and Vector Capacities.</title>
        <authorList>
            <consortium name="Tick Genome and Microbiome Consortium (TIGMIC)"/>
            <person name="Jia N."/>
            <person name="Wang J."/>
            <person name="Shi W."/>
            <person name="Du L."/>
            <person name="Sun Y."/>
            <person name="Zhan W."/>
            <person name="Jiang J.F."/>
            <person name="Wang Q."/>
            <person name="Zhang B."/>
            <person name="Ji P."/>
            <person name="Bell-Sakyi L."/>
            <person name="Cui X.M."/>
            <person name="Yuan T.T."/>
            <person name="Jiang B.G."/>
            <person name="Yang W.F."/>
            <person name="Lam T.T."/>
            <person name="Chang Q.C."/>
            <person name="Ding S.J."/>
            <person name="Wang X.J."/>
            <person name="Zhu J.G."/>
            <person name="Ruan X.D."/>
            <person name="Zhao L."/>
            <person name="Wei J.T."/>
            <person name="Ye R.Z."/>
            <person name="Que T.C."/>
            <person name="Du C.H."/>
            <person name="Zhou Y.H."/>
            <person name="Cheng J.X."/>
            <person name="Dai P.F."/>
            <person name="Guo W.B."/>
            <person name="Han X.H."/>
            <person name="Huang E.J."/>
            <person name="Li L.F."/>
            <person name="Wei W."/>
            <person name="Gao Y.C."/>
            <person name="Liu J.Z."/>
            <person name="Shao H.Z."/>
            <person name="Wang X."/>
            <person name="Wang C.C."/>
            <person name="Yang T.C."/>
            <person name="Huo Q.B."/>
            <person name="Li W."/>
            <person name="Chen H.Y."/>
            <person name="Chen S.E."/>
            <person name="Zhou L.G."/>
            <person name="Ni X.B."/>
            <person name="Tian J.H."/>
            <person name="Sheng Y."/>
            <person name="Liu T."/>
            <person name="Pan Y.S."/>
            <person name="Xia L.Y."/>
            <person name="Li J."/>
            <person name="Zhao F."/>
            <person name="Cao W.C."/>
        </authorList>
    </citation>
    <scope>NUCLEOTIDE SEQUENCE [LARGE SCALE GENOMIC DNA]</scope>
    <source>
        <strain evidence="1">Iper-2018</strain>
    </source>
</reference>
<evidence type="ECO:0000313" key="1">
    <source>
        <dbReference type="EMBL" id="KAG0445120.1"/>
    </source>
</evidence>
<protein>
    <submittedName>
        <fullName evidence="1">Uncharacterized protein</fullName>
    </submittedName>
</protein>
<comment type="caution">
    <text evidence="1">The sequence shown here is derived from an EMBL/GenBank/DDBJ whole genome shotgun (WGS) entry which is preliminary data.</text>
</comment>
<organism evidence="1 2">
    <name type="scientific">Ixodes persulcatus</name>
    <name type="common">Taiga tick</name>
    <dbReference type="NCBI Taxonomy" id="34615"/>
    <lineage>
        <taxon>Eukaryota</taxon>
        <taxon>Metazoa</taxon>
        <taxon>Ecdysozoa</taxon>
        <taxon>Arthropoda</taxon>
        <taxon>Chelicerata</taxon>
        <taxon>Arachnida</taxon>
        <taxon>Acari</taxon>
        <taxon>Parasitiformes</taxon>
        <taxon>Ixodida</taxon>
        <taxon>Ixodoidea</taxon>
        <taxon>Ixodidae</taxon>
        <taxon>Ixodinae</taxon>
        <taxon>Ixodes</taxon>
    </lineage>
</organism>
<dbReference type="Proteomes" id="UP000805193">
    <property type="component" value="Unassembled WGS sequence"/>
</dbReference>
<dbReference type="EMBL" id="JABSTQ010000907">
    <property type="protein sequence ID" value="KAG0445120.1"/>
    <property type="molecule type" value="Genomic_DNA"/>
</dbReference>
<proteinExistence type="predicted"/>
<sequence length="322" mass="35615">MQLQKKATKSHLLPFPVLNYHNSGDALDKQESHQPVCKMLIGDECVREGLMCPERSSVPRLEAKGVRVSSAGPLVPTKLGPAPSGSPAAYHQSRQLSGFTTWLVNIDPGTSRMLLVPGFQFPERDQYIFEEQHSEHVSLADDGVAPLDIPCKVSEARLRCMVGTSVYANFASAMPACALEQNTRQQSKSKTWGDARQHRLTASSFGKVLARQQWTERGLHNLLEPKDLTGVRAVQYGIKNEPLAVNRYVAVLKKLGHDVTVKHCGIFVDPSCPWLGATPDRLVFDPEEGSYGVVEVNEFSELREDTVENNHARRSPEFGSTL</sequence>